<evidence type="ECO:0008006" key="5">
    <source>
        <dbReference type="Google" id="ProtNLM"/>
    </source>
</evidence>
<evidence type="ECO:0000313" key="4">
    <source>
        <dbReference type="Proteomes" id="UP001224997"/>
    </source>
</evidence>
<reference evidence="3 4" key="1">
    <citation type="submission" date="2023-08" db="EMBL/GenBank/DDBJ databases">
        <authorList>
            <person name="Park J.-S."/>
        </authorList>
    </citation>
    <scope>NUCLEOTIDE SEQUENCE [LARGE SCALE GENOMIC DNA]</scope>
    <source>
        <strain evidence="3 4">2205BS29-5</strain>
    </source>
</reference>
<feature type="transmembrane region" description="Helical" evidence="2">
    <location>
        <begin position="35"/>
        <end position="53"/>
    </location>
</feature>
<dbReference type="RefSeq" id="WP_305963203.1">
    <property type="nucleotide sequence ID" value="NZ_JAVAMQ010000007.1"/>
</dbReference>
<protein>
    <recommendedName>
        <fullName evidence="5">NADH:ubiquinone oxidoreductase</fullName>
    </recommendedName>
</protein>
<feature type="transmembrane region" description="Helical" evidence="2">
    <location>
        <begin position="12"/>
        <end position="29"/>
    </location>
</feature>
<dbReference type="EMBL" id="JAVAMQ010000007">
    <property type="protein sequence ID" value="MDP5307359.1"/>
    <property type="molecule type" value="Genomic_DNA"/>
</dbReference>
<organism evidence="3 4">
    <name type="scientific">Paracoccus spongiarum</name>
    <dbReference type="NCBI Taxonomy" id="3064387"/>
    <lineage>
        <taxon>Bacteria</taxon>
        <taxon>Pseudomonadati</taxon>
        <taxon>Pseudomonadota</taxon>
        <taxon>Alphaproteobacteria</taxon>
        <taxon>Rhodobacterales</taxon>
        <taxon>Paracoccaceae</taxon>
        <taxon>Paracoccus</taxon>
    </lineage>
</organism>
<keyword evidence="2" id="KW-0472">Membrane</keyword>
<proteinExistence type="predicted"/>
<evidence type="ECO:0000256" key="1">
    <source>
        <dbReference type="SAM" id="MobiDB-lite"/>
    </source>
</evidence>
<feature type="region of interest" description="Disordered" evidence="1">
    <location>
        <begin position="75"/>
        <end position="129"/>
    </location>
</feature>
<dbReference type="Proteomes" id="UP001224997">
    <property type="component" value="Unassembled WGS sequence"/>
</dbReference>
<accession>A0ABT9JBZ4</accession>
<sequence length="193" mass="19995">MTVSRSSSSCTAICWALAAMVGIGLAIGIASAMAVIFAVLLGLVAFAAAALFLQTQVCGLGRDHWGPFEGLKGVPGWDSHAPDEPPLDPGVVDGPASQPEADAPAASGHPTAPALLSAPRASGPDDLQRISGVGPRLAQLLNDTGIYHFDQIARLTPAEVAWLDERLSFRGRIDRDGWIAQARALADEEHAGA</sequence>
<keyword evidence="2" id="KW-0812">Transmembrane</keyword>
<evidence type="ECO:0000313" key="3">
    <source>
        <dbReference type="EMBL" id="MDP5307359.1"/>
    </source>
</evidence>
<keyword evidence="2" id="KW-1133">Transmembrane helix</keyword>
<evidence type="ECO:0000256" key="2">
    <source>
        <dbReference type="SAM" id="Phobius"/>
    </source>
</evidence>
<dbReference type="Gene3D" id="1.10.150.20">
    <property type="entry name" value="5' to 3' exonuclease, C-terminal subdomain"/>
    <property type="match status" value="1"/>
</dbReference>
<comment type="caution">
    <text evidence="3">The sequence shown here is derived from an EMBL/GenBank/DDBJ whole genome shotgun (WGS) entry which is preliminary data.</text>
</comment>
<keyword evidence="4" id="KW-1185">Reference proteome</keyword>
<gene>
    <name evidence="3" type="ORF">Q5Y72_09665</name>
</gene>
<name>A0ABT9JBZ4_9RHOB</name>